<evidence type="ECO:0000313" key="1">
    <source>
        <dbReference type="EMBL" id="AFJ62825.1"/>
    </source>
</evidence>
<dbReference type="EMBL" id="CP003332">
    <property type="protein sequence ID" value="AFJ62825.1"/>
    <property type="molecule type" value="Genomic_DNA"/>
</dbReference>
<proteinExistence type="predicted"/>
<accession>I2C851</accession>
<dbReference type="AlphaFoldDB" id="I2C851"/>
<sequence>MPTSFYKTKKIRVKKKMSITPKTLDIMLFVCKSIVMKTIDEPSI</sequence>
<dbReference type="KEGG" id="bya:BANAU_2601"/>
<reference evidence="1 2" key="1">
    <citation type="journal article" date="2012" name="J. Biotechnol.">
        <title>Genome sequence of the plant growth promoting strain Bacillus amyloliquefaciens subsp. plantarum B9601-Y2 and expression of mersacidin and other secondary metabolites.</title>
        <authorList>
            <person name="He P."/>
            <person name="Hao K."/>
            <person name="Blom J."/>
            <person name="Ruckert C."/>
            <person name="Vater J."/>
            <person name="Mao Z."/>
            <person name="Wu Y."/>
            <person name="Hou M."/>
            <person name="He P."/>
            <person name="He Y."/>
            <person name="Borriss R."/>
        </authorList>
    </citation>
    <scope>NUCLEOTIDE SEQUENCE [LARGE SCALE GENOMIC DNA]</scope>
    <source>
        <strain evidence="1">Y2</strain>
    </source>
</reference>
<dbReference type="KEGG" id="bqy:MUS_2919"/>
<dbReference type="HOGENOM" id="CLU_3211933_0_0_9"/>
<gene>
    <name evidence="1" type="ORF">MUS_2919</name>
</gene>
<evidence type="ECO:0000313" key="2">
    <source>
        <dbReference type="Proteomes" id="UP000002878"/>
    </source>
</evidence>
<dbReference type="PATRIC" id="fig|1126211.3.peg.2779"/>
<protein>
    <submittedName>
        <fullName evidence="1">Uncharacterized protein</fullName>
    </submittedName>
</protein>
<name>I2C851_BACAY</name>
<dbReference type="Proteomes" id="UP000002878">
    <property type="component" value="Chromosome"/>
</dbReference>
<organism evidence="1 2">
    <name type="scientific">Bacillus amyloliquefaciens (strain Y2)</name>
    <name type="common">Bacillus amyloliquefaciens subsp. plantarum (strain B9601-Y2)</name>
    <dbReference type="NCBI Taxonomy" id="1155777"/>
    <lineage>
        <taxon>Bacteria</taxon>
        <taxon>Bacillati</taxon>
        <taxon>Bacillota</taxon>
        <taxon>Bacilli</taxon>
        <taxon>Bacillales</taxon>
        <taxon>Bacillaceae</taxon>
        <taxon>Bacillus</taxon>
        <taxon>Bacillus amyloliquefaciens group</taxon>
    </lineage>
</organism>